<evidence type="ECO:0000313" key="4">
    <source>
        <dbReference type="Proteomes" id="UP001143480"/>
    </source>
</evidence>
<evidence type="ECO:0000259" key="2">
    <source>
        <dbReference type="Pfam" id="PF14317"/>
    </source>
</evidence>
<accession>A0A9W6KXM9</accession>
<dbReference type="RefSeq" id="WP_261958616.1">
    <property type="nucleotide sequence ID" value="NZ_BAAAXA010000001.1"/>
</dbReference>
<dbReference type="AlphaFoldDB" id="A0A9W6KXM9"/>
<gene>
    <name evidence="3" type="ORF">GCM10017581_103510</name>
</gene>
<comment type="caution">
    <text evidence="3">The sequence shown here is derived from an EMBL/GenBank/DDBJ whole genome shotgun (WGS) entry which is preliminary data.</text>
</comment>
<feature type="transmembrane region" description="Helical" evidence="1">
    <location>
        <begin position="31"/>
        <end position="50"/>
    </location>
</feature>
<protein>
    <recommendedName>
        <fullName evidence="2">YcxB-like C-terminal domain-containing protein</fullName>
    </recommendedName>
</protein>
<organism evidence="3 4">
    <name type="scientific">Dactylosporangium matsuzakiense</name>
    <dbReference type="NCBI Taxonomy" id="53360"/>
    <lineage>
        <taxon>Bacteria</taxon>
        <taxon>Bacillati</taxon>
        <taxon>Actinomycetota</taxon>
        <taxon>Actinomycetes</taxon>
        <taxon>Micromonosporales</taxon>
        <taxon>Micromonosporaceae</taxon>
        <taxon>Dactylosporangium</taxon>
    </lineage>
</organism>
<sequence length="164" mass="17902">MQIRFDVPADPAYPARVAAVMSSEKLRRYRNIGAALVGLGVIGLVVTRYASWGALIQPLSLAMVVGGALSILYGPWVRYNSKRRSGRYAVEGAYDITADNIMMTSGSESGGIAWDGVSRVAHTPDFWVVYVGRIPATVIPREYMSEPDAAQLERFLHERGLLGV</sequence>
<keyword evidence="1" id="KW-0812">Transmembrane</keyword>
<proteinExistence type="predicted"/>
<keyword evidence="1" id="KW-1133">Transmembrane helix</keyword>
<dbReference type="Pfam" id="PF14317">
    <property type="entry name" value="YcxB"/>
    <property type="match status" value="1"/>
</dbReference>
<dbReference type="EMBL" id="BSFP01000162">
    <property type="protein sequence ID" value="GLL08584.1"/>
    <property type="molecule type" value="Genomic_DNA"/>
</dbReference>
<name>A0A9W6KXM9_9ACTN</name>
<feature type="transmembrane region" description="Helical" evidence="1">
    <location>
        <begin position="56"/>
        <end position="77"/>
    </location>
</feature>
<reference evidence="3" key="2">
    <citation type="submission" date="2023-01" db="EMBL/GenBank/DDBJ databases">
        <authorList>
            <person name="Sun Q."/>
            <person name="Evtushenko L."/>
        </authorList>
    </citation>
    <scope>NUCLEOTIDE SEQUENCE</scope>
    <source>
        <strain evidence="3">VKM Ac-1321</strain>
    </source>
</reference>
<evidence type="ECO:0000256" key="1">
    <source>
        <dbReference type="SAM" id="Phobius"/>
    </source>
</evidence>
<evidence type="ECO:0000313" key="3">
    <source>
        <dbReference type="EMBL" id="GLL08584.1"/>
    </source>
</evidence>
<keyword evidence="4" id="KW-1185">Reference proteome</keyword>
<feature type="domain" description="YcxB-like C-terminal" evidence="2">
    <location>
        <begin position="96"/>
        <end position="156"/>
    </location>
</feature>
<keyword evidence="1" id="KW-0472">Membrane</keyword>
<dbReference type="InterPro" id="IPR025588">
    <property type="entry name" value="YcxB-like_C"/>
</dbReference>
<dbReference type="Proteomes" id="UP001143480">
    <property type="component" value="Unassembled WGS sequence"/>
</dbReference>
<reference evidence="3" key="1">
    <citation type="journal article" date="2014" name="Int. J. Syst. Evol. Microbiol.">
        <title>Complete genome sequence of Corynebacterium casei LMG S-19264T (=DSM 44701T), isolated from a smear-ripened cheese.</title>
        <authorList>
            <consortium name="US DOE Joint Genome Institute (JGI-PGF)"/>
            <person name="Walter F."/>
            <person name="Albersmeier A."/>
            <person name="Kalinowski J."/>
            <person name="Ruckert C."/>
        </authorList>
    </citation>
    <scope>NUCLEOTIDE SEQUENCE</scope>
    <source>
        <strain evidence="3">VKM Ac-1321</strain>
    </source>
</reference>